<feature type="region of interest" description="Disordered" evidence="1">
    <location>
        <begin position="1"/>
        <end position="132"/>
    </location>
</feature>
<gene>
    <name evidence="2" type="ORF">AMS68_003800</name>
</gene>
<evidence type="ECO:0000313" key="3">
    <source>
        <dbReference type="Proteomes" id="UP000503462"/>
    </source>
</evidence>
<proteinExistence type="predicted"/>
<dbReference type="OrthoDB" id="4179406at2759"/>
<organism evidence="2 3">
    <name type="scientific">Peltaster fructicola</name>
    <dbReference type="NCBI Taxonomy" id="286661"/>
    <lineage>
        <taxon>Eukaryota</taxon>
        <taxon>Fungi</taxon>
        <taxon>Dikarya</taxon>
        <taxon>Ascomycota</taxon>
        <taxon>Pezizomycotina</taxon>
        <taxon>Dothideomycetes</taxon>
        <taxon>Dothideomycetes incertae sedis</taxon>
        <taxon>Peltaster</taxon>
    </lineage>
</organism>
<protein>
    <submittedName>
        <fullName evidence="2">Uncharacterized protein</fullName>
    </submittedName>
</protein>
<evidence type="ECO:0000313" key="2">
    <source>
        <dbReference type="EMBL" id="QIW98282.1"/>
    </source>
</evidence>
<feature type="compositionally biased region" description="Basic residues" evidence="1">
    <location>
        <begin position="80"/>
        <end position="91"/>
    </location>
</feature>
<feature type="compositionally biased region" description="Polar residues" evidence="1">
    <location>
        <begin position="20"/>
        <end position="29"/>
    </location>
</feature>
<accession>A0A6H0XU81</accession>
<reference evidence="2 3" key="1">
    <citation type="journal article" date="2016" name="Sci. Rep.">
        <title>Peltaster fructicola genome reveals evolution from an invasive phytopathogen to an ectophytic parasite.</title>
        <authorList>
            <person name="Xu C."/>
            <person name="Chen H."/>
            <person name="Gleason M.L."/>
            <person name="Xu J.R."/>
            <person name="Liu H."/>
            <person name="Zhang R."/>
            <person name="Sun G."/>
        </authorList>
    </citation>
    <scope>NUCLEOTIDE SEQUENCE [LARGE SCALE GENOMIC DNA]</scope>
    <source>
        <strain evidence="2 3">LNHT1506</strain>
    </source>
</reference>
<dbReference type="Proteomes" id="UP000503462">
    <property type="component" value="Chromosome 2"/>
</dbReference>
<name>A0A6H0XU81_9PEZI</name>
<dbReference type="EMBL" id="CP051140">
    <property type="protein sequence ID" value="QIW98282.1"/>
    <property type="molecule type" value="Genomic_DNA"/>
</dbReference>
<keyword evidence="3" id="KW-1185">Reference proteome</keyword>
<evidence type="ECO:0000256" key="1">
    <source>
        <dbReference type="SAM" id="MobiDB-lite"/>
    </source>
</evidence>
<sequence>MARSRPRQPDLTESWDELGSSDSFDSQIYTHDDEKKEMGSQYLSSQDMHSQETGSQCLSSQDIPSQETTLSTEDDERATRGRTPRNAIKKSVRLETPEEEQEGVRRRTTRSGAGPQLVMPSSPDAVREDKKGAKLRAQTPHFRLNQRSMTSDAGFHRHQSAQGTTESNSIAQIILAVLSWALDIVRIAVNNPIVKYGFAAWLVVGIAIMGKNYATDSLYSALSPLCRLPMVPYLNLPFCESYLSGEIHGPAEFDKLMQAQAQFEDVLSSSAHGVMLPLDMKRSEAGIRDVREVVQYSSLPSRNELVFEFGNFIEGARQAGLDLSRFNMRIGHAVDRILSTNRWTLQVIEGVADHDASRGSITGFISDNLNVFAPFQTVALSRDTLLDQYLRHTSAVEEQVLVLIENAELLLRDLEHLDNRLDVIASIVARDGITVEGNKEALFATLWTKLGGNRLTVAKLEKQLKLLREVGQYRKLAWAHVSGTIVKLQAIQHQLEDLRERVALPETVGYKVPLEVHIQNINLGIERLERERDASRRIGDEATGRWSSSVNAHLLEVRTASV</sequence>
<dbReference type="AlphaFoldDB" id="A0A6H0XU81"/>
<feature type="compositionally biased region" description="Polar residues" evidence="1">
    <location>
        <begin position="41"/>
        <end position="71"/>
    </location>
</feature>